<evidence type="ECO:0000256" key="3">
    <source>
        <dbReference type="ARBA" id="ARBA00023274"/>
    </source>
</evidence>
<dbReference type="InterPro" id="IPR000206">
    <property type="entry name" value="Ribosomal_bL12"/>
</dbReference>
<dbReference type="GO" id="GO:0003729">
    <property type="term" value="F:mRNA binding"/>
    <property type="evidence" value="ECO:0007669"/>
    <property type="project" value="TreeGrafter"/>
</dbReference>
<sequence>MAEEKQEEKKEIKLSKKTADILKTVEELSVLELNELVKALEEKFGVSSAPVAMAAPAAGAVPAGGEAAPAEEKAAYDVVLADSGANKISVIKALREINQNLGLAEAKGLADNPGKAILEGAKKEDAESAKKKLEDAGAKVELK</sequence>
<dbReference type="Proteomes" id="UP000051297">
    <property type="component" value="Unassembled WGS sequence"/>
</dbReference>
<comment type="function">
    <text evidence="4">Forms part of the ribosomal stalk which helps the ribosome interact with GTP-bound translation factors. Is thus essential for accurate translation.</text>
</comment>
<dbReference type="GO" id="GO:0006412">
    <property type="term" value="P:translation"/>
    <property type="evidence" value="ECO:0007669"/>
    <property type="project" value="UniProtKB-UniRule"/>
</dbReference>
<evidence type="ECO:0000259" key="7">
    <source>
        <dbReference type="Pfam" id="PF16320"/>
    </source>
</evidence>
<feature type="domain" description="Large ribosomal subunit protein bL12 oligomerization" evidence="7">
    <location>
        <begin position="17"/>
        <end position="60"/>
    </location>
</feature>
<feature type="domain" description="Large ribosomal subunit protein bL12 C-terminal" evidence="6">
    <location>
        <begin position="76"/>
        <end position="143"/>
    </location>
</feature>
<evidence type="ECO:0000259" key="6">
    <source>
        <dbReference type="Pfam" id="PF00542"/>
    </source>
</evidence>
<proteinExistence type="inferred from homology"/>
<evidence type="ECO:0000256" key="2">
    <source>
        <dbReference type="ARBA" id="ARBA00022980"/>
    </source>
</evidence>
<evidence type="ECO:0000256" key="5">
    <source>
        <dbReference type="SAM" id="MobiDB-lite"/>
    </source>
</evidence>
<dbReference type="AlphaFoldDB" id="A0A0T5ZWS7"/>
<dbReference type="InterPro" id="IPR008932">
    <property type="entry name" value="Ribosomal_bL12_oligo"/>
</dbReference>
<dbReference type="Gene3D" id="1.20.5.710">
    <property type="entry name" value="Single helix bin"/>
    <property type="match status" value="1"/>
</dbReference>
<dbReference type="EMBL" id="LDXK01000005">
    <property type="protein sequence ID" value="KRT67261.1"/>
    <property type="molecule type" value="Genomic_DNA"/>
</dbReference>
<reference evidence="8 9" key="1">
    <citation type="submission" date="2015-05" db="EMBL/GenBank/DDBJ databases">
        <title>Critical biogeochemical functions in the subsurface are associated with bacteria from new phyla and little studied lineages.</title>
        <authorList>
            <person name="Hug L.A."/>
            <person name="Thomas B.C."/>
            <person name="Sharon I."/>
            <person name="Brown C.T."/>
            <person name="Sharma R."/>
            <person name="Hettich R.L."/>
            <person name="Wilkins M.J."/>
            <person name="Williams K.H."/>
            <person name="Singh A."/>
            <person name="Banfield J.F."/>
        </authorList>
    </citation>
    <scope>NUCLEOTIDE SEQUENCE [LARGE SCALE GENOMIC DNA]</scope>
    <source>
        <strain evidence="8">CSP1-7</strain>
    </source>
</reference>
<dbReference type="PANTHER" id="PTHR45987">
    <property type="entry name" value="39S RIBOSOMAL PROTEIN L12"/>
    <property type="match status" value="1"/>
</dbReference>
<dbReference type="InterPro" id="IPR036235">
    <property type="entry name" value="Ribosomal_bL12_oligo_N_sf"/>
</dbReference>
<dbReference type="SUPFAM" id="SSF48300">
    <property type="entry name" value="Ribosomal protein L7/12, oligomerisation (N-terminal) domain"/>
    <property type="match status" value="1"/>
</dbReference>
<name>A0A0T5ZWS7_UNCKA</name>
<comment type="subunit">
    <text evidence="4">Homodimer. Part of the ribosomal stalk of the 50S ribosomal subunit. Forms a multimeric L10(L12)X complex, where L10 forms an elongated spine to which 2 to 4 L12 dimers bind in a sequential fashion. Binds GTP-bound translation factors.</text>
</comment>
<keyword evidence="3 4" id="KW-0687">Ribonucleoprotein</keyword>
<organism evidence="8 9">
    <name type="scientific">candidate division WWE3 bacterium CSP1-7</name>
    <dbReference type="NCBI Taxonomy" id="1576480"/>
    <lineage>
        <taxon>Bacteria</taxon>
        <taxon>Katanobacteria</taxon>
    </lineage>
</organism>
<dbReference type="NCBIfam" id="TIGR00855">
    <property type="entry name" value="L12"/>
    <property type="match status" value="1"/>
</dbReference>
<accession>A0A0T5ZWS7</accession>
<dbReference type="Pfam" id="PF16320">
    <property type="entry name" value="Ribosomal_L12_N"/>
    <property type="match status" value="1"/>
</dbReference>
<comment type="similarity">
    <text evidence="1 4">Belongs to the bacterial ribosomal protein bL12 family.</text>
</comment>
<dbReference type="Gene3D" id="3.30.1390.10">
    <property type="match status" value="1"/>
</dbReference>
<dbReference type="GO" id="GO:0022625">
    <property type="term" value="C:cytosolic large ribosomal subunit"/>
    <property type="evidence" value="ECO:0007669"/>
    <property type="project" value="TreeGrafter"/>
</dbReference>
<dbReference type="STRING" id="1576480.XU08_C0005G0022"/>
<dbReference type="InterPro" id="IPR014719">
    <property type="entry name" value="Ribosomal_bL12_C/ClpS-like"/>
</dbReference>
<dbReference type="InterPro" id="IPR013823">
    <property type="entry name" value="Ribosomal_bL12_C"/>
</dbReference>
<evidence type="ECO:0000313" key="9">
    <source>
        <dbReference type="Proteomes" id="UP000051297"/>
    </source>
</evidence>
<dbReference type="FunFam" id="3.30.1390.10:FF:000001">
    <property type="entry name" value="50S ribosomal protein L7/L12"/>
    <property type="match status" value="1"/>
</dbReference>
<dbReference type="HAMAP" id="MF_00368">
    <property type="entry name" value="Ribosomal_bL12"/>
    <property type="match status" value="1"/>
</dbReference>
<gene>
    <name evidence="4" type="primary">rplL</name>
    <name evidence="8" type="ORF">XU08_C0005G0022</name>
</gene>
<comment type="caution">
    <text evidence="8">The sequence shown here is derived from an EMBL/GenBank/DDBJ whole genome shotgun (WGS) entry which is preliminary data.</text>
</comment>
<feature type="region of interest" description="Disordered" evidence="5">
    <location>
        <begin position="121"/>
        <end position="143"/>
    </location>
</feature>
<dbReference type="GO" id="GO:0003735">
    <property type="term" value="F:structural constituent of ribosome"/>
    <property type="evidence" value="ECO:0007669"/>
    <property type="project" value="InterPro"/>
</dbReference>
<evidence type="ECO:0000313" key="8">
    <source>
        <dbReference type="EMBL" id="KRT67261.1"/>
    </source>
</evidence>
<evidence type="ECO:0000256" key="1">
    <source>
        <dbReference type="ARBA" id="ARBA00007197"/>
    </source>
</evidence>
<dbReference type="PATRIC" id="fig|1576480.3.peg.560"/>
<keyword evidence="2 4" id="KW-0689">Ribosomal protein</keyword>
<protein>
    <recommendedName>
        <fullName evidence="4">Large ribosomal subunit protein bL12</fullName>
    </recommendedName>
</protein>
<dbReference type="PANTHER" id="PTHR45987:SF4">
    <property type="entry name" value="LARGE RIBOSOMAL SUBUNIT PROTEIN BL12M"/>
    <property type="match status" value="1"/>
</dbReference>
<dbReference type="Pfam" id="PF00542">
    <property type="entry name" value="Ribosomal_L12"/>
    <property type="match status" value="1"/>
</dbReference>
<dbReference type="SUPFAM" id="SSF54736">
    <property type="entry name" value="ClpS-like"/>
    <property type="match status" value="1"/>
</dbReference>
<evidence type="ECO:0000256" key="4">
    <source>
        <dbReference type="HAMAP-Rule" id="MF_00368"/>
    </source>
</evidence>